<evidence type="ECO:0000256" key="1">
    <source>
        <dbReference type="SAM" id="SignalP"/>
    </source>
</evidence>
<gene>
    <name evidence="2" type="ORF">SAMN05216178_3263</name>
</gene>
<dbReference type="EMBL" id="FNTJ01000001">
    <property type="protein sequence ID" value="SEC05357.1"/>
    <property type="molecule type" value="Genomic_DNA"/>
</dbReference>
<keyword evidence="1" id="KW-0732">Signal</keyword>
<evidence type="ECO:0000313" key="2">
    <source>
        <dbReference type="EMBL" id="SEC05357.1"/>
    </source>
</evidence>
<feature type="signal peptide" evidence="1">
    <location>
        <begin position="1"/>
        <end position="23"/>
    </location>
</feature>
<evidence type="ECO:0000313" key="3">
    <source>
        <dbReference type="Proteomes" id="UP000198982"/>
    </source>
</evidence>
<accession>A0A1H4PD24</accession>
<organism evidence="2 3">
    <name type="scientific">Pseudomonas saponiphila</name>
    <dbReference type="NCBI Taxonomy" id="556534"/>
    <lineage>
        <taxon>Bacteria</taxon>
        <taxon>Pseudomonadati</taxon>
        <taxon>Pseudomonadota</taxon>
        <taxon>Gammaproteobacteria</taxon>
        <taxon>Pseudomonadales</taxon>
        <taxon>Pseudomonadaceae</taxon>
        <taxon>Pseudomonas</taxon>
    </lineage>
</organism>
<dbReference type="AlphaFoldDB" id="A0A1H4PD24"/>
<name>A0A1H4PD24_9PSED</name>
<sequence>MEKASLKSFLAIVSVFLVTFASANENNLKVSAESEELYFKALPYLEKIDEAQNDMFTFRKQLAVSEKVPDQKKEQYRDEMLLLIKEGMPLLKRSAEEGNPAAQYRLALMLSTFESRDQVAERVCTLLRSSFSNGFTPAGLQMLFYCFDEVKTPGYRSLVEALPNDETLYSRYYPQPTMMPSCDKNGRSNSNPIVLLDEKSFRANLYMSMATQLLTQNLKQEQVRFLNKAAEHGCTRAIERLKLSDAANGSRSRLGAHD</sequence>
<reference evidence="3" key="1">
    <citation type="submission" date="2016-10" db="EMBL/GenBank/DDBJ databases">
        <authorList>
            <person name="Varghese N."/>
            <person name="Submissions S."/>
        </authorList>
    </citation>
    <scope>NUCLEOTIDE SEQUENCE [LARGE SCALE GENOMIC DNA]</scope>
    <source>
        <strain evidence="3">DSM 9751</strain>
    </source>
</reference>
<protein>
    <submittedName>
        <fullName evidence="2">Uncharacterized protein</fullName>
    </submittedName>
</protein>
<keyword evidence="3" id="KW-1185">Reference proteome</keyword>
<dbReference type="Proteomes" id="UP000198982">
    <property type="component" value="Unassembled WGS sequence"/>
</dbReference>
<proteinExistence type="predicted"/>
<dbReference type="RefSeq" id="WP_244168889.1">
    <property type="nucleotide sequence ID" value="NZ_FNTJ01000001.1"/>
</dbReference>
<feature type="chain" id="PRO_5011496572" evidence="1">
    <location>
        <begin position="24"/>
        <end position="258"/>
    </location>
</feature>